<dbReference type="InterPro" id="IPR050409">
    <property type="entry name" value="E3_ubiq-protein_ligase"/>
</dbReference>
<reference evidence="12" key="2">
    <citation type="submission" date="2019-06" db="EMBL/GenBank/DDBJ databases">
        <title>Genomics analysis of Aphanomyces spp. identifies a new class of oomycete effector associated with host adaptation.</title>
        <authorList>
            <person name="Gaulin E."/>
        </authorList>
    </citation>
    <scope>NUCLEOTIDE SEQUENCE</scope>
    <source>
        <strain evidence="12">CBS 578.67</strain>
    </source>
</reference>
<dbReference type="InterPro" id="IPR035983">
    <property type="entry name" value="Hect_E3_ubiquitin_ligase"/>
</dbReference>
<evidence type="ECO:0000256" key="3">
    <source>
        <dbReference type="ARBA" id="ARBA00012485"/>
    </source>
</evidence>
<evidence type="ECO:0000313" key="12">
    <source>
        <dbReference type="EMBL" id="KAF0697999.1"/>
    </source>
</evidence>
<sequence>MVRHLDSSSPPGTAPTFGSGAGFLVIFVLGFVVISLCLSCAKCLYQKFSLDRPTDTTQALLNNNFLDCMPGFTRSDIDDGYPDAERWKCSICAFWNVVGTSACLLCGTANEVLGAPALDRSTSYQKFLALLYSKATAPAKWNARQRSARLRLQWTRETDARISWTRHFTHSKHNPAHVLQVVPSSTMDNEVNIAWESTVVHSTRVDGGALPRMIGVGQSPVRLSGVNDACELHSSRMLQWTDATSDTAASCTVMGDTFPRWKWDALLAVSQIAFPLKYTWFLQQVADLVTPYAQGHLCLSTNRTKVFCEAMESMLKIDDNALCCIARFEFHGEPGIDAGAVQREWYLLVAQGLMQEDSGLLFLSNRDDHSYFINPNSDYAFKQSSDTNLNHLEAYRAMGRYIGRVLLDGQVIPLRLNAVLFKVMLGTPLSLDDVECLDPAIYKSLLYILENANVDALMLTFSATERRGNGVVEVDLIENGQHLAVTETNKVEYVDLMVKYLLFGRVQHQMMAFLEGLHEIVPPEILVPFDHKELELVLCGLGEIDVDDWKHNTIVSLNLRMCSVVDWFWEILQAMSSEDRARLLQFSTGSSRVPVQGFRALTSYDGKICYFNLKGISYTPGAYPVIHACYNRVDLPMYPTKALLEEAVQTLLLSDPTGFSIE</sequence>
<dbReference type="AlphaFoldDB" id="A0A485KSM3"/>
<evidence type="ECO:0000256" key="5">
    <source>
        <dbReference type="ARBA" id="ARBA00022723"/>
    </source>
</evidence>
<comment type="catalytic activity">
    <reaction evidence="1">
        <text>S-ubiquitinyl-[E2 ubiquitin-conjugating enzyme]-L-cysteine + [acceptor protein]-L-lysine = [E2 ubiquitin-conjugating enzyme]-L-cysteine + N(6)-ubiquitinyl-[acceptor protein]-L-lysine.</text>
        <dbReference type="EC" id="2.3.2.26"/>
    </reaction>
</comment>
<gene>
    <name evidence="13" type="primary">Aste57867_11330</name>
    <name evidence="12" type="ORF">As57867_011288</name>
    <name evidence="13" type="ORF">ASTE57867_11330</name>
</gene>
<accession>A0A485KSM3</accession>
<evidence type="ECO:0000259" key="11">
    <source>
        <dbReference type="PROSITE" id="PS50237"/>
    </source>
</evidence>
<evidence type="ECO:0000256" key="9">
    <source>
        <dbReference type="PROSITE-ProRule" id="PRU00104"/>
    </source>
</evidence>
<dbReference type="PANTHER" id="PTHR11254">
    <property type="entry name" value="HECT DOMAIN UBIQUITIN-PROTEIN LIGASE"/>
    <property type="match status" value="1"/>
</dbReference>
<evidence type="ECO:0000256" key="4">
    <source>
        <dbReference type="ARBA" id="ARBA00022679"/>
    </source>
</evidence>
<dbReference type="EC" id="2.3.2.26" evidence="3"/>
<keyword evidence="4" id="KW-0808">Transferase</keyword>
<feature type="domain" description="HECT" evidence="11">
    <location>
        <begin position="318"/>
        <end position="662"/>
    </location>
</feature>
<evidence type="ECO:0000256" key="7">
    <source>
        <dbReference type="ARBA" id="ARBA00022786"/>
    </source>
</evidence>
<dbReference type="OrthoDB" id="8068875at2759"/>
<evidence type="ECO:0000256" key="1">
    <source>
        <dbReference type="ARBA" id="ARBA00000885"/>
    </source>
</evidence>
<dbReference type="GO" id="GO:0061630">
    <property type="term" value="F:ubiquitin protein ligase activity"/>
    <property type="evidence" value="ECO:0007669"/>
    <property type="project" value="UniProtKB-EC"/>
</dbReference>
<dbReference type="GO" id="GO:0005737">
    <property type="term" value="C:cytoplasm"/>
    <property type="evidence" value="ECO:0007669"/>
    <property type="project" value="TreeGrafter"/>
</dbReference>
<protein>
    <recommendedName>
        <fullName evidence="3">HECT-type E3 ubiquitin transferase</fullName>
        <ecNumber evidence="3">2.3.2.26</ecNumber>
    </recommendedName>
</protein>
<evidence type="ECO:0000256" key="8">
    <source>
        <dbReference type="ARBA" id="ARBA00022833"/>
    </source>
</evidence>
<keyword evidence="10" id="KW-0472">Membrane</keyword>
<reference evidence="13 14" key="1">
    <citation type="submission" date="2019-03" db="EMBL/GenBank/DDBJ databases">
        <authorList>
            <person name="Gaulin E."/>
            <person name="Dumas B."/>
        </authorList>
    </citation>
    <scope>NUCLEOTIDE SEQUENCE [LARGE SCALE GENOMIC DNA]</scope>
    <source>
        <strain evidence="13">CBS 568.67</strain>
    </source>
</reference>
<evidence type="ECO:0000256" key="6">
    <source>
        <dbReference type="ARBA" id="ARBA00022771"/>
    </source>
</evidence>
<dbReference type="FunFam" id="3.30.2410.10:FF:000009">
    <property type="entry name" value="Probable E3 ubiquitin-protein ligase HECTD2"/>
    <property type="match status" value="1"/>
</dbReference>
<dbReference type="PROSITE" id="PS01358">
    <property type="entry name" value="ZF_RANBP2_1"/>
    <property type="match status" value="1"/>
</dbReference>
<dbReference type="InterPro" id="IPR001876">
    <property type="entry name" value="Znf_RanBP2"/>
</dbReference>
<keyword evidence="5" id="KW-0479">Metal-binding</keyword>
<dbReference type="FunFam" id="3.30.2160.10:FF:000001">
    <property type="entry name" value="E3 ubiquitin-protein ligase NEDD4-like"/>
    <property type="match status" value="1"/>
</dbReference>
<dbReference type="Gene3D" id="3.30.2160.10">
    <property type="entry name" value="Hect, E3 ligase catalytic domain"/>
    <property type="match status" value="1"/>
</dbReference>
<dbReference type="InterPro" id="IPR000569">
    <property type="entry name" value="HECT_dom"/>
</dbReference>
<evidence type="ECO:0000313" key="13">
    <source>
        <dbReference type="EMBL" id="VFT88192.1"/>
    </source>
</evidence>
<dbReference type="EMBL" id="CAADRA010005293">
    <property type="protein sequence ID" value="VFT88192.1"/>
    <property type="molecule type" value="Genomic_DNA"/>
</dbReference>
<keyword evidence="10" id="KW-1133">Transmembrane helix</keyword>
<evidence type="ECO:0000313" key="14">
    <source>
        <dbReference type="Proteomes" id="UP000332933"/>
    </source>
</evidence>
<comment type="pathway">
    <text evidence="2">Protein modification; protein ubiquitination.</text>
</comment>
<dbReference type="PROSITE" id="PS50237">
    <property type="entry name" value="HECT"/>
    <property type="match status" value="1"/>
</dbReference>
<feature type="transmembrane region" description="Helical" evidence="10">
    <location>
        <begin position="20"/>
        <end position="45"/>
    </location>
</feature>
<dbReference type="GO" id="GO:0006511">
    <property type="term" value="P:ubiquitin-dependent protein catabolic process"/>
    <property type="evidence" value="ECO:0007669"/>
    <property type="project" value="TreeGrafter"/>
</dbReference>
<dbReference type="SMART" id="SM00119">
    <property type="entry name" value="HECTc"/>
    <property type="match status" value="1"/>
</dbReference>
<evidence type="ECO:0000256" key="10">
    <source>
        <dbReference type="SAM" id="Phobius"/>
    </source>
</evidence>
<dbReference type="PANTHER" id="PTHR11254:SF440">
    <property type="entry name" value="E3 UBIQUITIN-PROTEIN LIGASE NEDD-4"/>
    <property type="match status" value="1"/>
</dbReference>
<dbReference type="Proteomes" id="UP000332933">
    <property type="component" value="Unassembled WGS sequence"/>
</dbReference>
<organism evidence="13 14">
    <name type="scientific">Aphanomyces stellatus</name>
    <dbReference type="NCBI Taxonomy" id="120398"/>
    <lineage>
        <taxon>Eukaryota</taxon>
        <taxon>Sar</taxon>
        <taxon>Stramenopiles</taxon>
        <taxon>Oomycota</taxon>
        <taxon>Saprolegniomycetes</taxon>
        <taxon>Saprolegniales</taxon>
        <taxon>Verrucalvaceae</taxon>
        <taxon>Aphanomyces</taxon>
    </lineage>
</organism>
<name>A0A485KSM3_9STRA</name>
<dbReference type="CDD" id="cd00078">
    <property type="entry name" value="HECTc"/>
    <property type="match status" value="1"/>
</dbReference>
<proteinExistence type="predicted"/>
<dbReference type="Pfam" id="PF00632">
    <property type="entry name" value="HECT"/>
    <property type="match status" value="1"/>
</dbReference>
<keyword evidence="7 9" id="KW-0833">Ubl conjugation pathway</keyword>
<evidence type="ECO:0000256" key="2">
    <source>
        <dbReference type="ARBA" id="ARBA00004906"/>
    </source>
</evidence>
<keyword evidence="14" id="KW-1185">Reference proteome</keyword>
<keyword evidence="8" id="KW-0862">Zinc</keyword>
<keyword evidence="6" id="KW-0863">Zinc-finger</keyword>
<dbReference type="SUPFAM" id="SSF56204">
    <property type="entry name" value="Hect, E3 ligase catalytic domain"/>
    <property type="match status" value="1"/>
</dbReference>
<feature type="active site" description="Glycyl thioester intermediate" evidence="9">
    <location>
        <position position="629"/>
    </location>
</feature>
<dbReference type="GO" id="GO:0008270">
    <property type="term" value="F:zinc ion binding"/>
    <property type="evidence" value="ECO:0007669"/>
    <property type="project" value="UniProtKB-KW"/>
</dbReference>
<dbReference type="Gene3D" id="3.30.2410.10">
    <property type="entry name" value="Hect, E3 ligase catalytic domain"/>
    <property type="match status" value="1"/>
</dbReference>
<dbReference type="EMBL" id="VJMH01005272">
    <property type="protein sequence ID" value="KAF0697999.1"/>
    <property type="molecule type" value="Genomic_DNA"/>
</dbReference>
<keyword evidence="10" id="KW-0812">Transmembrane</keyword>
<dbReference type="GO" id="GO:0016567">
    <property type="term" value="P:protein ubiquitination"/>
    <property type="evidence" value="ECO:0007669"/>
    <property type="project" value="TreeGrafter"/>
</dbReference>
<dbReference type="Gene3D" id="3.90.1750.10">
    <property type="entry name" value="Hect, E3 ligase catalytic domains"/>
    <property type="match status" value="1"/>
</dbReference>